<gene>
    <name evidence="2" type="ORF">G3N56_09835</name>
</gene>
<keyword evidence="3" id="KW-1185">Reference proteome</keyword>
<organism evidence="2 3">
    <name type="scientific">Desulfolutivibrio sulfodismutans</name>
    <dbReference type="NCBI Taxonomy" id="63561"/>
    <lineage>
        <taxon>Bacteria</taxon>
        <taxon>Pseudomonadati</taxon>
        <taxon>Thermodesulfobacteriota</taxon>
        <taxon>Desulfovibrionia</taxon>
        <taxon>Desulfovibrionales</taxon>
        <taxon>Desulfovibrionaceae</taxon>
        <taxon>Desulfolutivibrio</taxon>
    </lineage>
</organism>
<dbReference type="EMBL" id="JAAGRQ010000034">
    <property type="protein sequence ID" value="NDY57042.1"/>
    <property type="molecule type" value="Genomic_DNA"/>
</dbReference>
<keyword evidence="1" id="KW-0812">Transmembrane</keyword>
<reference evidence="2 3" key="1">
    <citation type="submission" date="2020-02" db="EMBL/GenBank/DDBJ databases">
        <title>Comparative genomics of sulfur disproportionating microorganisms.</title>
        <authorList>
            <person name="Ward L.M."/>
            <person name="Bertran E."/>
            <person name="Johnston D.T."/>
        </authorList>
    </citation>
    <scope>NUCLEOTIDE SEQUENCE [LARGE SCALE GENOMIC DNA]</scope>
    <source>
        <strain evidence="2 3">DSM 3696</strain>
    </source>
</reference>
<name>A0A7K3NLI3_9BACT</name>
<dbReference type="InterPro" id="IPR007047">
    <property type="entry name" value="Flp_Fap"/>
</dbReference>
<accession>A0A7K3NLI3</accession>
<evidence type="ECO:0000313" key="3">
    <source>
        <dbReference type="Proteomes" id="UP000469724"/>
    </source>
</evidence>
<keyword evidence="1" id="KW-0472">Membrane</keyword>
<proteinExistence type="predicted"/>
<dbReference type="AlphaFoldDB" id="A0A7K3NLI3"/>
<keyword evidence="1" id="KW-1133">Transmembrane helix</keyword>
<dbReference type="Proteomes" id="UP000469724">
    <property type="component" value="Unassembled WGS sequence"/>
</dbReference>
<evidence type="ECO:0000256" key="1">
    <source>
        <dbReference type="SAM" id="Phobius"/>
    </source>
</evidence>
<feature type="transmembrane region" description="Helical" evidence="1">
    <location>
        <begin position="20"/>
        <end position="42"/>
    </location>
</feature>
<dbReference type="RefSeq" id="WP_163302088.1">
    <property type="nucleotide sequence ID" value="NZ_JAAGRQ010000034.1"/>
</dbReference>
<evidence type="ECO:0000313" key="2">
    <source>
        <dbReference type="EMBL" id="NDY57042.1"/>
    </source>
</evidence>
<dbReference type="Pfam" id="PF04964">
    <property type="entry name" value="Flp_Fap"/>
    <property type="match status" value="1"/>
</dbReference>
<protein>
    <submittedName>
        <fullName evidence="2">Flp family type IVb pilin</fullName>
    </submittedName>
</protein>
<sequence length="55" mass="5772">MLNKIMNFVRDEEGASAVEYGLLASLIAAVIVLAVTTLGTTLRSTFEEINTGIGG</sequence>
<comment type="caution">
    <text evidence="2">The sequence shown here is derived from an EMBL/GenBank/DDBJ whole genome shotgun (WGS) entry which is preliminary data.</text>
</comment>